<dbReference type="PROSITE" id="PS00194">
    <property type="entry name" value="THIOREDOXIN_1"/>
    <property type="match status" value="1"/>
</dbReference>
<dbReference type="GO" id="GO:0030313">
    <property type="term" value="C:cell envelope"/>
    <property type="evidence" value="ECO:0007669"/>
    <property type="project" value="UniProtKB-SubCell"/>
</dbReference>
<dbReference type="GO" id="GO:0017004">
    <property type="term" value="P:cytochrome complex assembly"/>
    <property type="evidence" value="ECO:0007669"/>
    <property type="project" value="UniProtKB-KW"/>
</dbReference>
<evidence type="ECO:0000256" key="1">
    <source>
        <dbReference type="ARBA" id="ARBA00004196"/>
    </source>
</evidence>
<protein>
    <recommendedName>
        <fullName evidence="5">Thioredoxin domain-containing protein</fullName>
    </recommendedName>
</protein>
<evidence type="ECO:0000313" key="7">
    <source>
        <dbReference type="Proteomes" id="UP000075606"/>
    </source>
</evidence>
<dbReference type="InterPro" id="IPR013740">
    <property type="entry name" value="Redoxin"/>
</dbReference>
<dbReference type="InterPro" id="IPR036249">
    <property type="entry name" value="Thioredoxin-like_sf"/>
</dbReference>
<accession>A0A150X461</accession>
<dbReference type="SUPFAM" id="SSF52833">
    <property type="entry name" value="Thioredoxin-like"/>
    <property type="match status" value="1"/>
</dbReference>
<evidence type="ECO:0000313" key="6">
    <source>
        <dbReference type="EMBL" id="KYG73509.1"/>
    </source>
</evidence>
<dbReference type="Pfam" id="PF08534">
    <property type="entry name" value="Redoxin"/>
    <property type="match status" value="1"/>
</dbReference>
<dbReference type="OrthoDB" id="6399635at2"/>
<dbReference type="AlphaFoldDB" id="A0A150X461"/>
<keyword evidence="4" id="KW-0472">Membrane</keyword>
<evidence type="ECO:0000256" key="3">
    <source>
        <dbReference type="ARBA" id="ARBA00023284"/>
    </source>
</evidence>
<gene>
    <name evidence="6" type="ORF">AWW68_12505</name>
</gene>
<dbReference type="EMBL" id="LRPC01000028">
    <property type="protein sequence ID" value="KYG73509.1"/>
    <property type="molecule type" value="Genomic_DNA"/>
</dbReference>
<dbReference type="PROSITE" id="PS51352">
    <property type="entry name" value="THIOREDOXIN_2"/>
    <property type="match status" value="1"/>
</dbReference>
<evidence type="ECO:0000259" key="5">
    <source>
        <dbReference type="PROSITE" id="PS51352"/>
    </source>
</evidence>
<reference evidence="6 7" key="1">
    <citation type="submission" date="2016-01" db="EMBL/GenBank/DDBJ databases">
        <title>Genome sequencing of Roseivirga spongicola UST030701-084.</title>
        <authorList>
            <person name="Selvaratnam C."/>
            <person name="Thevarajoo S."/>
            <person name="Goh K.M."/>
            <person name="Ee R."/>
            <person name="Chan K.-G."/>
            <person name="Chong C.S."/>
        </authorList>
    </citation>
    <scope>NUCLEOTIDE SEQUENCE [LARGE SCALE GENOMIC DNA]</scope>
    <source>
        <strain evidence="6 7">UST030701-084</strain>
    </source>
</reference>
<keyword evidence="7" id="KW-1185">Reference proteome</keyword>
<evidence type="ECO:0000256" key="2">
    <source>
        <dbReference type="ARBA" id="ARBA00022748"/>
    </source>
</evidence>
<evidence type="ECO:0000256" key="4">
    <source>
        <dbReference type="SAM" id="Phobius"/>
    </source>
</evidence>
<proteinExistence type="predicted"/>
<dbReference type="InterPro" id="IPR017937">
    <property type="entry name" value="Thioredoxin_CS"/>
</dbReference>
<feature type="transmembrane region" description="Helical" evidence="4">
    <location>
        <begin position="12"/>
        <end position="30"/>
    </location>
</feature>
<keyword evidence="4" id="KW-0812">Transmembrane</keyword>
<keyword evidence="3" id="KW-0676">Redox-active center</keyword>
<dbReference type="InterPro" id="IPR013766">
    <property type="entry name" value="Thioredoxin_domain"/>
</dbReference>
<dbReference type="RefSeq" id="WP_068221901.1">
    <property type="nucleotide sequence ID" value="NZ_CP139724.1"/>
</dbReference>
<dbReference type="GO" id="GO:0016491">
    <property type="term" value="F:oxidoreductase activity"/>
    <property type="evidence" value="ECO:0007669"/>
    <property type="project" value="InterPro"/>
</dbReference>
<dbReference type="PANTHER" id="PTHR42852:SF13">
    <property type="entry name" value="PROTEIN DIPZ"/>
    <property type="match status" value="1"/>
</dbReference>
<dbReference type="Gene3D" id="3.40.30.10">
    <property type="entry name" value="Glutaredoxin"/>
    <property type="match status" value="1"/>
</dbReference>
<name>A0A150X461_9BACT</name>
<dbReference type="Proteomes" id="UP000075606">
    <property type="component" value="Unassembled WGS sequence"/>
</dbReference>
<dbReference type="STRING" id="333140.AWW68_12505"/>
<dbReference type="PANTHER" id="PTHR42852">
    <property type="entry name" value="THIOL:DISULFIDE INTERCHANGE PROTEIN DSBE"/>
    <property type="match status" value="1"/>
</dbReference>
<comment type="caution">
    <text evidence="6">The sequence shown here is derived from an EMBL/GenBank/DDBJ whole genome shotgun (WGS) entry which is preliminary data.</text>
</comment>
<organism evidence="6 7">
    <name type="scientific">Roseivirga spongicola</name>
    <dbReference type="NCBI Taxonomy" id="333140"/>
    <lineage>
        <taxon>Bacteria</taxon>
        <taxon>Pseudomonadati</taxon>
        <taxon>Bacteroidota</taxon>
        <taxon>Cytophagia</taxon>
        <taxon>Cytophagales</taxon>
        <taxon>Roseivirgaceae</taxon>
        <taxon>Roseivirga</taxon>
    </lineage>
</organism>
<keyword evidence="4" id="KW-1133">Transmembrane helix</keyword>
<keyword evidence="2" id="KW-0201">Cytochrome c-type biogenesis</keyword>
<dbReference type="CDD" id="cd02966">
    <property type="entry name" value="TlpA_like_family"/>
    <property type="match status" value="1"/>
</dbReference>
<feature type="domain" description="Thioredoxin" evidence="5">
    <location>
        <begin position="57"/>
        <end position="196"/>
    </location>
</feature>
<dbReference type="InterPro" id="IPR050553">
    <property type="entry name" value="Thioredoxin_ResA/DsbE_sf"/>
</dbReference>
<comment type="subcellular location">
    <subcellularLocation>
        <location evidence="1">Cell envelope</location>
    </subcellularLocation>
</comment>
<sequence>MNSRKAKPGKRDIIELSIIIAVFAIIYFTGSQAEVFGKVQQAVLYTGVMNANELDESSQKPANYDFKLFDVNGNILDAKDLKGKNIFINIWATWCAPCVAEMPSINKLYADVKDNPNAVFLMISEDRDFKKAIEWVKKKEFDFPIYRLATALPEEYETNVVPTTVVISAEGEIVVKKTGMANYNTRRFRKLMTAEQ</sequence>